<evidence type="ECO:0000256" key="1">
    <source>
        <dbReference type="SAM" id="SignalP"/>
    </source>
</evidence>
<keyword evidence="3" id="KW-1185">Reference proteome</keyword>
<accession>E0UIX1</accession>
<feature type="chain" id="PRO_5003141326" evidence="1">
    <location>
        <begin position="28"/>
        <end position="160"/>
    </location>
</feature>
<reference evidence="3" key="1">
    <citation type="journal article" date="2011" name="MBio">
        <title>Novel metabolic attributes of the genus Cyanothece, comprising a group of unicellular nitrogen-fixing Cyanobacteria.</title>
        <authorList>
            <person name="Bandyopadhyay A."/>
            <person name="Elvitigala T."/>
            <person name="Welsh E."/>
            <person name="Stockel J."/>
            <person name="Liberton M."/>
            <person name="Min H."/>
            <person name="Sherman L.A."/>
            <person name="Pakrasi H.B."/>
        </authorList>
    </citation>
    <scope>NUCLEOTIDE SEQUENCE [LARGE SCALE GENOMIC DNA]</scope>
    <source>
        <strain evidence="3">PCC 7822</strain>
    </source>
</reference>
<gene>
    <name evidence="2" type="ordered locus">Cyan7822_2580</name>
</gene>
<dbReference type="HOGENOM" id="CLU_118481_0_0_3"/>
<organism evidence="2 3">
    <name type="scientific">Gloeothece verrucosa (strain PCC 7822)</name>
    <name type="common">Cyanothece sp. (strain PCC 7822)</name>
    <dbReference type="NCBI Taxonomy" id="497965"/>
    <lineage>
        <taxon>Bacteria</taxon>
        <taxon>Bacillati</taxon>
        <taxon>Cyanobacteriota</taxon>
        <taxon>Cyanophyceae</taxon>
        <taxon>Oscillatoriophycideae</taxon>
        <taxon>Chroococcales</taxon>
        <taxon>Aphanothecaceae</taxon>
        <taxon>Gloeothece</taxon>
        <taxon>Gloeothece verrucosa</taxon>
    </lineage>
</organism>
<dbReference type="KEGG" id="cyj:Cyan7822_2580"/>
<proteinExistence type="predicted"/>
<dbReference type="AlphaFoldDB" id="E0UIX1"/>
<dbReference type="Proteomes" id="UP000008206">
    <property type="component" value="Chromosome"/>
</dbReference>
<dbReference type="EMBL" id="CP002198">
    <property type="protein sequence ID" value="ADN14551.1"/>
    <property type="molecule type" value="Genomic_DNA"/>
</dbReference>
<dbReference type="eggNOG" id="ENOG5032TFS">
    <property type="taxonomic scope" value="Bacteria"/>
</dbReference>
<evidence type="ECO:0000313" key="2">
    <source>
        <dbReference type="EMBL" id="ADN14551.1"/>
    </source>
</evidence>
<dbReference type="RefSeq" id="WP_013322656.1">
    <property type="nucleotide sequence ID" value="NC_014501.1"/>
</dbReference>
<evidence type="ECO:0000313" key="3">
    <source>
        <dbReference type="Proteomes" id="UP000008206"/>
    </source>
</evidence>
<sequence>MKKSRLLTTTLLISSAITLTLPHSSFSAETCSFLEPVGGKAGETIIKKTVTAPSVPVGVARLKRDNWNTDFAVKSNIKAKRYLATLNPLSDGTYSVKVYLKYNNGTADEIYHNKPKLSSDKPLVISGKPRANEQPYQVNVFVGDAESVGKSYQISVKACQ</sequence>
<dbReference type="OrthoDB" id="428409at2"/>
<name>E0UIX1_GLOV7</name>
<keyword evidence="1" id="KW-0732">Signal</keyword>
<protein>
    <submittedName>
        <fullName evidence="2">Uncharacterized protein</fullName>
    </submittedName>
</protein>
<feature type="signal peptide" evidence="1">
    <location>
        <begin position="1"/>
        <end position="27"/>
    </location>
</feature>